<dbReference type="PROSITE" id="PS50931">
    <property type="entry name" value="HTH_LYSR"/>
    <property type="match status" value="1"/>
</dbReference>
<keyword evidence="4" id="KW-0804">Transcription</keyword>
<organism evidence="6 7">
    <name type="scientific">Desulfarculus baarsii (strain ATCC 33931 / DSM 2075 / LMG 7858 / VKM B-1802 / 2st14)</name>
    <dbReference type="NCBI Taxonomy" id="644282"/>
    <lineage>
        <taxon>Bacteria</taxon>
        <taxon>Pseudomonadati</taxon>
        <taxon>Thermodesulfobacteriota</taxon>
        <taxon>Desulfarculia</taxon>
        <taxon>Desulfarculales</taxon>
        <taxon>Desulfarculaceae</taxon>
        <taxon>Desulfarculus</taxon>
    </lineage>
</organism>
<dbReference type="Gene3D" id="1.10.10.10">
    <property type="entry name" value="Winged helix-like DNA-binding domain superfamily/Winged helix DNA-binding domain"/>
    <property type="match status" value="1"/>
</dbReference>
<keyword evidence="3" id="KW-0238">DNA-binding</keyword>
<dbReference type="RefSeq" id="WP_013259964.1">
    <property type="nucleotide sequence ID" value="NC_014365.1"/>
</dbReference>
<dbReference type="FunFam" id="1.10.10.10:FF:000001">
    <property type="entry name" value="LysR family transcriptional regulator"/>
    <property type="match status" value="1"/>
</dbReference>
<dbReference type="InterPro" id="IPR047788">
    <property type="entry name" value="LysR-like_Sec_metab"/>
</dbReference>
<keyword evidence="2" id="KW-0805">Transcription regulation</keyword>
<dbReference type="PANTHER" id="PTHR30126:SF40">
    <property type="entry name" value="HTH-TYPE TRANSCRIPTIONAL REGULATOR GLTR"/>
    <property type="match status" value="1"/>
</dbReference>
<proteinExistence type="inferred from homology"/>
<dbReference type="Pfam" id="PF03466">
    <property type="entry name" value="LysR_substrate"/>
    <property type="match status" value="1"/>
</dbReference>
<dbReference type="Gene3D" id="3.40.190.290">
    <property type="match status" value="1"/>
</dbReference>
<dbReference type="PANTHER" id="PTHR30126">
    <property type="entry name" value="HTH-TYPE TRANSCRIPTIONAL REGULATOR"/>
    <property type="match status" value="1"/>
</dbReference>
<evidence type="ECO:0000256" key="1">
    <source>
        <dbReference type="ARBA" id="ARBA00009437"/>
    </source>
</evidence>
<dbReference type="InterPro" id="IPR000847">
    <property type="entry name" value="LysR_HTH_N"/>
</dbReference>
<dbReference type="AlphaFoldDB" id="E1QLU3"/>
<dbReference type="InterPro" id="IPR005119">
    <property type="entry name" value="LysR_subst-bd"/>
</dbReference>
<evidence type="ECO:0000256" key="4">
    <source>
        <dbReference type="ARBA" id="ARBA00023163"/>
    </source>
</evidence>
<name>E1QLU3_DESB2</name>
<keyword evidence="7" id="KW-1185">Reference proteome</keyword>
<dbReference type="InterPro" id="IPR036388">
    <property type="entry name" value="WH-like_DNA-bd_sf"/>
</dbReference>
<dbReference type="Pfam" id="PF00126">
    <property type="entry name" value="HTH_1"/>
    <property type="match status" value="1"/>
</dbReference>
<dbReference type="HOGENOM" id="CLU_039613_6_1_7"/>
<dbReference type="STRING" id="644282.Deba_3175"/>
<dbReference type="GO" id="GO:0000976">
    <property type="term" value="F:transcription cis-regulatory region binding"/>
    <property type="evidence" value="ECO:0007669"/>
    <property type="project" value="TreeGrafter"/>
</dbReference>
<gene>
    <name evidence="6" type="ordered locus">Deba_3175</name>
</gene>
<dbReference type="KEGG" id="dbr:Deba_3175"/>
<evidence type="ECO:0000259" key="5">
    <source>
        <dbReference type="PROSITE" id="PS50931"/>
    </source>
</evidence>
<sequence length="299" mass="32725">MDLRRLQVFAKVYEQRSFSRAAEEVLLSQPTVSGHIKTLEEDLGVSLFDRLGREIMPTRAAELLYDYAKRILIMVEEARRAVDAYLGRLSGDLLVGGSTIPGQYILPLYIGLFRQAHPDVRINLTIADTELIAGKVLAGELELGVVGAALDDDRLQFSALWNDELALAVWPDHPLAGKVAGIGDLLRWPLILREAGSGTRMSLAASLRKAGVGFDDLTVAAQMGSTTAVIQAVRAKVGMGVLSRRALADDVAAGRLALVEIKVLDLRRRFHLVMRKRRTHSPAAQAFIALLKEQRAVAE</sequence>
<dbReference type="Proteomes" id="UP000009047">
    <property type="component" value="Chromosome"/>
</dbReference>
<accession>E1QLU3</accession>
<comment type="similarity">
    <text evidence="1">Belongs to the LysR transcriptional regulatory family.</text>
</comment>
<dbReference type="InterPro" id="IPR036390">
    <property type="entry name" value="WH_DNA-bd_sf"/>
</dbReference>
<dbReference type="CDD" id="cd08420">
    <property type="entry name" value="PBP2_CysL_like"/>
    <property type="match status" value="1"/>
</dbReference>
<evidence type="ECO:0000313" key="6">
    <source>
        <dbReference type="EMBL" id="ADK86528.1"/>
    </source>
</evidence>
<dbReference type="eggNOG" id="COG0583">
    <property type="taxonomic scope" value="Bacteria"/>
</dbReference>
<protein>
    <submittedName>
        <fullName evidence="6">Transcriptional regulator, LysR family</fullName>
    </submittedName>
</protein>
<dbReference type="PRINTS" id="PR00039">
    <property type="entry name" value="HTHLYSR"/>
</dbReference>
<evidence type="ECO:0000256" key="3">
    <source>
        <dbReference type="ARBA" id="ARBA00023125"/>
    </source>
</evidence>
<dbReference type="GO" id="GO:0003700">
    <property type="term" value="F:DNA-binding transcription factor activity"/>
    <property type="evidence" value="ECO:0007669"/>
    <property type="project" value="InterPro"/>
</dbReference>
<dbReference type="SUPFAM" id="SSF46785">
    <property type="entry name" value="Winged helix' DNA-binding domain"/>
    <property type="match status" value="1"/>
</dbReference>
<evidence type="ECO:0000313" key="7">
    <source>
        <dbReference type="Proteomes" id="UP000009047"/>
    </source>
</evidence>
<dbReference type="NCBIfam" id="NF040786">
    <property type="entry name" value="LysR_Sec_metab"/>
    <property type="match status" value="1"/>
</dbReference>
<dbReference type="SUPFAM" id="SSF53850">
    <property type="entry name" value="Periplasmic binding protein-like II"/>
    <property type="match status" value="1"/>
</dbReference>
<dbReference type="OrthoDB" id="9808620at2"/>
<dbReference type="EMBL" id="CP002085">
    <property type="protein sequence ID" value="ADK86528.1"/>
    <property type="molecule type" value="Genomic_DNA"/>
</dbReference>
<evidence type="ECO:0000256" key="2">
    <source>
        <dbReference type="ARBA" id="ARBA00023015"/>
    </source>
</evidence>
<reference evidence="6 7" key="1">
    <citation type="journal article" date="2010" name="Stand. Genomic Sci.">
        <title>Complete genome sequence of Desulfarculus baarsii type strain (2st14).</title>
        <authorList>
            <person name="Sun H."/>
            <person name="Spring S."/>
            <person name="Lapidus A."/>
            <person name="Davenport K."/>
            <person name="Del Rio T.G."/>
            <person name="Tice H."/>
            <person name="Nolan M."/>
            <person name="Copeland A."/>
            <person name="Cheng J.F."/>
            <person name="Lucas S."/>
            <person name="Tapia R."/>
            <person name="Goodwin L."/>
            <person name="Pitluck S."/>
            <person name="Ivanova N."/>
            <person name="Pagani I."/>
            <person name="Mavromatis K."/>
            <person name="Ovchinnikova G."/>
            <person name="Pati A."/>
            <person name="Chen A."/>
            <person name="Palaniappan K."/>
            <person name="Hauser L."/>
            <person name="Chang Y.J."/>
            <person name="Jeffries C.D."/>
            <person name="Detter J.C."/>
            <person name="Han C."/>
            <person name="Rohde M."/>
            <person name="Brambilla E."/>
            <person name="Goker M."/>
            <person name="Woyke T."/>
            <person name="Bristow J."/>
            <person name="Eisen J.A."/>
            <person name="Markowitz V."/>
            <person name="Hugenholtz P."/>
            <person name="Kyrpides N.C."/>
            <person name="Klenk H.P."/>
            <person name="Land M."/>
        </authorList>
    </citation>
    <scope>NUCLEOTIDE SEQUENCE [LARGE SCALE GENOMIC DNA]</scope>
    <source>
        <strain evidence="7">ATCC 33931 / DSM 2075 / LMG 7858 / VKM B-1802 / 2st14</strain>
    </source>
</reference>
<feature type="domain" description="HTH lysR-type" evidence="5">
    <location>
        <begin position="1"/>
        <end position="58"/>
    </location>
</feature>